<dbReference type="Pfam" id="PF00069">
    <property type="entry name" value="Pkinase"/>
    <property type="match status" value="1"/>
</dbReference>
<proteinExistence type="inferred from homology"/>
<evidence type="ECO:0000256" key="10">
    <source>
        <dbReference type="PROSITE-ProRule" id="PRU10141"/>
    </source>
</evidence>
<dbReference type="OrthoDB" id="653133at2759"/>
<keyword evidence="3" id="KW-1003">Cell membrane</keyword>
<feature type="region of interest" description="Disordered" evidence="12">
    <location>
        <begin position="415"/>
        <end position="437"/>
    </location>
</feature>
<dbReference type="PANTHER" id="PTHR47985:SF4">
    <property type="entry name" value="SERINE_THREONINE-PROTEIN KINASE PBL27"/>
    <property type="match status" value="1"/>
</dbReference>
<keyword evidence="8 10" id="KW-0067">ATP-binding</keyword>
<comment type="caution">
    <text evidence="14">The sequence shown here is derived from an EMBL/GenBank/DDBJ whole genome shotgun (WGS) entry which is preliminary data.</text>
</comment>
<dbReference type="InterPro" id="IPR008271">
    <property type="entry name" value="Ser/Thr_kinase_AS"/>
</dbReference>
<keyword evidence="5" id="KW-0808">Transferase</keyword>
<dbReference type="GO" id="GO:0004674">
    <property type="term" value="F:protein serine/threonine kinase activity"/>
    <property type="evidence" value="ECO:0007669"/>
    <property type="project" value="UniProtKB-KW"/>
</dbReference>
<evidence type="ECO:0000313" key="15">
    <source>
        <dbReference type="Proteomes" id="UP001151287"/>
    </source>
</evidence>
<evidence type="ECO:0000256" key="12">
    <source>
        <dbReference type="SAM" id="MobiDB-lite"/>
    </source>
</evidence>
<protein>
    <recommendedName>
        <fullName evidence="13">Protein kinase domain-containing protein</fullName>
    </recommendedName>
</protein>
<dbReference type="SUPFAM" id="SSF56112">
    <property type="entry name" value="Protein kinase-like (PK-like)"/>
    <property type="match status" value="1"/>
</dbReference>
<dbReference type="Gene3D" id="1.10.510.10">
    <property type="entry name" value="Transferase(Phosphotransferase) domain 1"/>
    <property type="match status" value="1"/>
</dbReference>
<evidence type="ECO:0000256" key="7">
    <source>
        <dbReference type="ARBA" id="ARBA00022777"/>
    </source>
</evidence>
<evidence type="ECO:0000256" key="4">
    <source>
        <dbReference type="ARBA" id="ARBA00022527"/>
    </source>
</evidence>
<evidence type="ECO:0000256" key="1">
    <source>
        <dbReference type="ARBA" id="ARBA00004236"/>
    </source>
</evidence>
<evidence type="ECO:0000256" key="9">
    <source>
        <dbReference type="ARBA" id="ARBA00023136"/>
    </source>
</evidence>
<dbReference type="InterPro" id="IPR011009">
    <property type="entry name" value="Kinase-like_dom_sf"/>
</dbReference>
<evidence type="ECO:0000256" key="2">
    <source>
        <dbReference type="ARBA" id="ARBA00008684"/>
    </source>
</evidence>
<evidence type="ECO:0000256" key="3">
    <source>
        <dbReference type="ARBA" id="ARBA00022475"/>
    </source>
</evidence>
<dbReference type="InterPro" id="IPR000719">
    <property type="entry name" value="Prot_kinase_dom"/>
</dbReference>
<dbReference type="PANTHER" id="PTHR47985">
    <property type="entry name" value="OS07G0668900 PROTEIN"/>
    <property type="match status" value="1"/>
</dbReference>
<sequence>MMKCFPCFSAKERKRAMRREVLPLAFSKLQYRCLTQDEAHDLGRLSKAERALLAENREQNIFSFKFRDLATATDNFSPENLLGQGGFGRVFKGILDTGQIVAVKQLDRDGSQGNKEFMVELLTLSILRHPNLVQLVGYCVHGNQRLLVYEYMPLGSLNTHLFGIPPEQAPLSWYLRMKIAFGSALGLECLHDDKGARPFIYRDLKCTNILLDENYNPKLSDFGLAKLAPRDGGVAAMTKVEGTFGYFAPEYASNRELSVKSDVYSFGVVMLELITGRPVVDNTRPSEEQNLVAWARPMFTDQKRIEYLVDPLLKGYYPQQGLKHAVAVAMMCLQVAPTSRPMISDVVVALMELAIPPEEESSTSSHLKESSQQEKALIRGKNKILEEEPSFSSNLAESSQQEKLLMRGKYKALKGETSTSSNLAKSSQQEKPPMPQRYRTLAEALQWTLETVEEGAEEDETQQWPEFWRR</sequence>
<comment type="similarity">
    <text evidence="2">Belongs to the protein kinase superfamily. Ser/Thr protein kinase family.</text>
</comment>
<dbReference type="Proteomes" id="UP001151287">
    <property type="component" value="Unassembled WGS sequence"/>
</dbReference>
<dbReference type="EMBL" id="JAMQYH010000003">
    <property type="protein sequence ID" value="KAJ1695542.1"/>
    <property type="molecule type" value="Genomic_DNA"/>
</dbReference>
<keyword evidence="7" id="KW-0418">Kinase</keyword>
<keyword evidence="6 10" id="KW-0547">Nucleotide-binding</keyword>
<name>A0A9Q0CKV8_9POAL</name>
<comment type="subcellular location">
    <subcellularLocation>
        <location evidence="1">Cell membrane</location>
    </subcellularLocation>
</comment>
<evidence type="ECO:0000256" key="5">
    <source>
        <dbReference type="ARBA" id="ARBA00022679"/>
    </source>
</evidence>
<accession>A0A9Q0CKV8</accession>
<dbReference type="GO" id="GO:0005524">
    <property type="term" value="F:ATP binding"/>
    <property type="evidence" value="ECO:0007669"/>
    <property type="project" value="UniProtKB-UniRule"/>
</dbReference>
<dbReference type="CDD" id="cd14066">
    <property type="entry name" value="STKc_IRAK"/>
    <property type="match status" value="1"/>
</dbReference>
<evidence type="ECO:0000313" key="14">
    <source>
        <dbReference type="EMBL" id="KAJ1695542.1"/>
    </source>
</evidence>
<evidence type="ECO:0000256" key="8">
    <source>
        <dbReference type="ARBA" id="ARBA00022840"/>
    </source>
</evidence>
<keyword evidence="15" id="KW-1185">Reference proteome</keyword>
<keyword evidence="4 11" id="KW-0723">Serine/threonine-protein kinase</keyword>
<dbReference type="PROSITE" id="PS50011">
    <property type="entry name" value="PROTEIN_KINASE_DOM"/>
    <property type="match status" value="1"/>
</dbReference>
<evidence type="ECO:0000256" key="11">
    <source>
        <dbReference type="RuleBase" id="RU000304"/>
    </source>
</evidence>
<dbReference type="Gene3D" id="3.30.200.20">
    <property type="entry name" value="Phosphorylase Kinase, domain 1"/>
    <property type="match status" value="1"/>
</dbReference>
<organism evidence="14 15">
    <name type="scientific">Rhynchospora breviuscula</name>
    <dbReference type="NCBI Taxonomy" id="2022672"/>
    <lineage>
        <taxon>Eukaryota</taxon>
        <taxon>Viridiplantae</taxon>
        <taxon>Streptophyta</taxon>
        <taxon>Embryophyta</taxon>
        <taxon>Tracheophyta</taxon>
        <taxon>Spermatophyta</taxon>
        <taxon>Magnoliopsida</taxon>
        <taxon>Liliopsida</taxon>
        <taxon>Poales</taxon>
        <taxon>Cyperaceae</taxon>
        <taxon>Cyperoideae</taxon>
        <taxon>Rhynchosporeae</taxon>
        <taxon>Rhynchospora</taxon>
    </lineage>
</organism>
<dbReference type="PROSITE" id="PS00107">
    <property type="entry name" value="PROTEIN_KINASE_ATP"/>
    <property type="match status" value="1"/>
</dbReference>
<feature type="domain" description="Protein kinase" evidence="13">
    <location>
        <begin position="76"/>
        <end position="354"/>
    </location>
</feature>
<keyword evidence="9" id="KW-0472">Membrane</keyword>
<dbReference type="AlphaFoldDB" id="A0A9Q0CKV8"/>
<dbReference type="SMART" id="SM00220">
    <property type="entry name" value="S_TKc"/>
    <property type="match status" value="1"/>
</dbReference>
<evidence type="ECO:0000256" key="6">
    <source>
        <dbReference type="ARBA" id="ARBA00022741"/>
    </source>
</evidence>
<dbReference type="FunFam" id="3.30.200.20:FF:000162">
    <property type="entry name" value="Adenine nucleotide alpha hydrolase-like domain kinase"/>
    <property type="match status" value="1"/>
</dbReference>
<evidence type="ECO:0000259" key="13">
    <source>
        <dbReference type="PROSITE" id="PS50011"/>
    </source>
</evidence>
<feature type="binding site" evidence="10">
    <location>
        <position position="104"/>
    </location>
    <ligand>
        <name>ATP</name>
        <dbReference type="ChEBI" id="CHEBI:30616"/>
    </ligand>
</feature>
<dbReference type="GO" id="GO:0005886">
    <property type="term" value="C:plasma membrane"/>
    <property type="evidence" value="ECO:0007669"/>
    <property type="project" value="UniProtKB-SubCell"/>
</dbReference>
<reference evidence="14" key="1">
    <citation type="journal article" date="2022" name="Cell">
        <title>Repeat-based holocentromeres influence genome architecture and karyotype evolution.</title>
        <authorList>
            <person name="Hofstatter P.G."/>
            <person name="Thangavel G."/>
            <person name="Lux T."/>
            <person name="Neumann P."/>
            <person name="Vondrak T."/>
            <person name="Novak P."/>
            <person name="Zhang M."/>
            <person name="Costa L."/>
            <person name="Castellani M."/>
            <person name="Scott A."/>
            <person name="Toegelov H."/>
            <person name="Fuchs J."/>
            <person name="Mata-Sucre Y."/>
            <person name="Dias Y."/>
            <person name="Vanzela A.L.L."/>
            <person name="Huettel B."/>
            <person name="Almeida C.C.S."/>
            <person name="Simkova H."/>
            <person name="Souza G."/>
            <person name="Pedrosa-Harand A."/>
            <person name="Macas J."/>
            <person name="Mayer K.F.X."/>
            <person name="Houben A."/>
            <person name="Marques A."/>
        </authorList>
    </citation>
    <scope>NUCLEOTIDE SEQUENCE</scope>
    <source>
        <strain evidence="14">RhyBre1mFocal</strain>
    </source>
</reference>
<gene>
    <name evidence="14" type="ORF">LUZ63_012240</name>
</gene>
<dbReference type="FunFam" id="1.10.510.10:FF:000032">
    <property type="entry name" value="Serine/threonine-protein kinase PBS1"/>
    <property type="match status" value="1"/>
</dbReference>
<feature type="compositionally biased region" description="Polar residues" evidence="12">
    <location>
        <begin position="416"/>
        <end position="430"/>
    </location>
</feature>
<dbReference type="InterPro" id="IPR017441">
    <property type="entry name" value="Protein_kinase_ATP_BS"/>
</dbReference>
<dbReference type="PROSITE" id="PS00108">
    <property type="entry name" value="PROTEIN_KINASE_ST"/>
    <property type="match status" value="1"/>
</dbReference>